<accession>A0A0B8ZFM6</accession>
<dbReference type="PATRIC" id="fig|48936.3.peg.2998"/>
<evidence type="ECO:0008006" key="3">
    <source>
        <dbReference type="Google" id="ProtNLM"/>
    </source>
</evidence>
<evidence type="ECO:0000313" key="2">
    <source>
        <dbReference type="Proteomes" id="UP000031338"/>
    </source>
</evidence>
<comment type="caution">
    <text evidence="1">The sequence shown here is derived from an EMBL/GenBank/DDBJ whole genome shotgun (WGS) entry which is preliminary data.</text>
</comment>
<sequence length="710" mass="76038">MIKRLFAKHPVLTTAGAVALGSLGVGTALWACADTSCYPGWQLGALDYDCAGRALISPGNDTRINMVMLMQSVQPGVALPAEAKIDPNDPQFGKVFVSWEGLRASLWPEPEAPEPDYDEKRCSEAEAGSADFLAALAADKGVPAGERATLTALRATAGCHDGEWNDAAISSQQGRAFLSYLKAADAFHKADYAAAEAGFATLAKVGNPWIAETARYMPIRTGLRRAAATSLDEWGDFAGPEKVDRAALTSAARAIDAYLAAYPKGRYADSAHGLKRRVAWLGGDTEALVGTYEALLRATPASSVEAAYLVEEIDRKLLDREDAAAVVAKQGKAPLLLALADMKKMRPVYDGPAVGLSAAELAAHKAQLLAYPDLYGLLEATRITYAGENAKPILSILPDAARAKGMTPLAFSRQMVRGQALSALRDPNEAGFWRELIGAASPFHQRPLAELGLALRWQRDGRVDQVFAPGSPVQEQSIREVLLQTVASPEILRASAADASRSDHERDVARFALLHKDLTRGAFADFTRDVALVPADANTDGGLWGFASQQSVPVGLFTKGQWSDGFACPAIAQTAATLARNPADQRARLCLGDFWRLNGFDGFALHAPGDGANILGSAPDLFPGKASYRDAIYAAIIADKAAPADLRAYALYRAVRCYAPSGYNGCAGPARSTAELEGAQVPLAVRKGWYDELKKRYPQSQWARALRFYW</sequence>
<proteinExistence type="predicted"/>
<evidence type="ECO:0000313" key="1">
    <source>
        <dbReference type="EMBL" id="KHS45057.1"/>
    </source>
</evidence>
<dbReference type="STRING" id="48936.NJ75_02983"/>
<dbReference type="RefSeq" id="WP_039335725.1">
    <property type="nucleotide sequence ID" value="NZ_JRVC01000014.1"/>
</dbReference>
<organism evidence="1 2">
    <name type="scientific">Novosphingobium subterraneum</name>
    <dbReference type="NCBI Taxonomy" id="48936"/>
    <lineage>
        <taxon>Bacteria</taxon>
        <taxon>Pseudomonadati</taxon>
        <taxon>Pseudomonadota</taxon>
        <taxon>Alphaproteobacteria</taxon>
        <taxon>Sphingomonadales</taxon>
        <taxon>Sphingomonadaceae</taxon>
        <taxon>Novosphingobium</taxon>
    </lineage>
</organism>
<reference evidence="1 2" key="1">
    <citation type="submission" date="2014-10" db="EMBL/GenBank/DDBJ databases">
        <title>Draft genome sequence of Novosphingobium subterraneum DSM 12447.</title>
        <authorList>
            <person name="Gan H.M."/>
            <person name="Gan H.Y."/>
            <person name="Savka M.A."/>
        </authorList>
    </citation>
    <scope>NUCLEOTIDE SEQUENCE [LARGE SCALE GENOMIC DNA]</scope>
    <source>
        <strain evidence="1 2">DSM 12447</strain>
    </source>
</reference>
<dbReference type="Proteomes" id="UP000031338">
    <property type="component" value="Unassembled WGS sequence"/>
</dbReference>
<gene>
    <name evidence="1" type="ORF">NJ75_02983</name>
</gene>
<name>A0A0B8ZFM6_9SPHN</name>
<dbReference type="EMBL" id="JRVC01000014">
    <property type="protein sequence ID" value="KHS45057.1"/>
    <property type="molecule type" value="Genomic_DNA"/>
</dbReference>
<keyword evidence="2" id="KW-1185">Reference proteome</keyword>
<dbReference type="AlphaFoldDB" id="A0A0B8ZFM6"/>
<protein>
    <recommendedName>
        <fullName evidence="3">Outer membrane assembly lipoprotein YfiO</fullName>
    </recommendedName>
</protein>